<keyword evidence="5" id="KW-1185">Reference proteome</keyword>
<dbReference type="InterPro" id="IPR001313">
    <property type="entry name" value="Pumilio_RNA-bd_rpt"/>
</dbReference>
<dbReference type="InterPro" id="IPR040000">
    <property type="entry name" value="NOP9"/>
</dbReference>
<dbReference type="GO" id="GO:0003723">
    <property type="term" value="F:RNA binding"/>
    <property type="evidence" value="ECO:0007669"/>
    <property type="project" value="InterPro"/>
</dbReference>
<feature type="region of interest" description="Disordered" evidence="3">
    <location>
        <begin position="1"/>
        <end position="26"/>
    </location>
</feature>
<gene>
    <name evidence="4" type="ORF">HHK36_021951</name>
</gene>
<evidence type="ECO:0000256" key="1">
    <source>
        <dbReference type="ARBA" id="ARBA00022737"/>
    </source>
</evidence>
<reference evidence="4 5" key="1">
    <citation type="submission" date="2020-04" db="EMBL/GenBank/DDBJ databases">
        <title>Plant Genome Project.</title>
        <authorList>
            <person name="Zhang R.-G."/>
        </authorList>
    </citation>
    <scope>NUCLEOTIDE SEQUENCE [LARGE SCALE GENOMIC DNA]</scope>
    <source>
        <strain evidence="4">YNK0</strain>
        <tissue evidence="4">Leaf</tissue>
    </source>
</reference>
<dbReference type="SUPFAM" id="SSF48371">
    <property type="entry name" value="ARM repeat"/>
    <property type="match status" value="1"/>
</dbReference>
<dbReference type="EMBL" id="JABCRI010000015">
    <property type="protein sequence ID" value="KAF8393704.1"/>
    <property type="molecule type" value="Genomic_DNA"/>
</dbReference>
<name>A0A834YQQ0_TETSI</name>
<sequence length="564" mass="62992">MAGDETVYKQSEWKKSKSRKPRKEHALWHVGYNKDRATEIPSGRLPDKNVKARKSLEHQNASVPRTLVLRKQVDPETAKYFSEIANLFEGAEVDSEERSVICGNALEETQGKELELATDYILSHTLQTLLEGCDVDHLCGFLQSCAKEFPFISMDRSGSHVAETAFRSLAVHLQDKETFSQIDETLTKICQVIAINPVNVMCSRYGSHVLRSLLCLCKGVAFDSSEEFHVTKSSTILAKRLNLRASQSGGNISPHLQQGFLDLLKFLVAEILKYSREDMETLKVDQYSSLVLQACFHDPLLRFLLFLQTALKLLAGEDQELLHVIPILLGCHEKDTVEGNFIEITDVQSIVALLKDTAYSHLMEVILEVAPEILYNEILTKVFRNSLFEISSQHCGSFVVQALVSYARSQGQMELIWEELGPKFKDLLGIGRSGVIASLIAASQRLHTHGHQCCQALAAAVCSGNESPSCIVPRILSLESYFCCHDKSNWIWAKDDKMHVLGCLILQTVFRYPNELIHQYVTSITSMEADHVLEAAKDPGGGRVIEAFLSSGASAKLKRKLIVK</sequence>
<evidence type="ECO:0000256" key="3">
    <source>
        <dbReference type="SAM" id="MobiDB-lite"/>
    </source>
</evidence>
<accession>A0A834YQQ0</accession>
<dbReference type="InterPro" id="IPR011989">
    <property type="entry name" value="ARM-like"/>
</dbReference>
<keyword evidence="2" id="KW-0810">Translation regulation</keyword>
<dbReference type="GO" id="GO:0000447">
    <property type="term" value="P:endonucleolytic cleavage in ITS1 to separate SSU-rRNA from 5.8S rRNA and LSU-rRNA from tricistronic rRNA transcript (SSU-rRNA, 5.8S rRNA, LSU-rRNA)"/>
    <property type="evidence" value="ECO:0007669"/>
    <property type="project" value="TreeGrafter"/>
</dbReference>
<dbReference type="OMA" id="MIGKNRH"/>
<dbReference type="PANTHER" id="PTHR13102:SF0">
    <property type="entry name" value="NUCLEOLAR PROTEIN 9"/>
    <property type="match status" value="1"/>
</dbReference>
<dbReference type="AlphaFoldDB" id="A0A834YQQ0"/>
<keyword evidence="1" id="KW-0677">Repeat</keyword>
<dbReference type="GO" id="GO:0006417">
    <property type="term" value="P:regulation of translation"/>
    <property type="evidence" value="ECO:0007669"/>
    <property type="project" value="UniProtKB-KW"/>
</dbReference>
<dbReference type="Pfam" id="PF22493">
    <property type="entry name" value="PUF_NOP9"/>
    <property type="match status" value="1"/>
</dbReference>
<dbReference type="PANTHER" id="PTHR13102">
    <property type="entry name" value="NUCLEOLAR PROTEIN 9"/>
    <property type="match status" value="1"/>
</dbReference>
<comment type="caution">
    <text evidence="4">The sequence shown here is derived from an EMBL/GenBank/DDBJ whole genome shotgun (WGS) entry which is preliminary data.</text>
</comment>
<dbReference type="GO" id="GO:0000480">
    <property type="term" value="P:endonucleolytic cleavage in 5'-ETS of tricistronic rRNA transcript (SSU-rRNA, 5.8S rRNA, LSU-rRNA)"/>
    <property type="evidence" value="ECO:0007669"/>
    <property type="project" value="TreeGrafter"/>
</dbReference>
<dbReference type="Proteomes" id="UP000655225">
    <property type="component" value="Unassembled WGS sequence"/>
</dbReference>
<proteinExistence type="predicted"/>
<dbReference type="GO" id="GO:0005730">
    <property type="term" value="C:nucleolus"/>
    <property type="evidence" value="ECO:0007669"/>
    <property type="project" value="TreeGrafter"/>
</dbReference>
<dbReference type="OrthoDB" id="392571at2759"/>
<evidence type="ECO:0000256" key="2">
    <source>
        <dbReference type="ARBA" id="ARBA00022845"/>
    </source>
</evidence>
<dbReference type="GO" id="GO:0000472">
    <property type="term" value="P:endonucleolytic cleavage to generate mature 5'-end of SSU-rRNA from (SSU-rRNA, 5.8S rRNA, LSU-rRNA)"/>
    <property type="evidence" value="ECO:0007669"/>
    <property type="project" value="TreeGrafter"/>
</dbReference>
<dbReference type="GO" id="GO:0030686">
    <property type="term" value="C:90S preribosome"/>
    <property type="evidence" value="ECO:0007669"/>
    <property type="project" value="TreeGrafter"/>
</dbReference>
<protein>
    <submittedName>
        <fullName evidence="4">Uncharacterized protein</fullName>
    </submittedName>
</protein>
<organism evidence="4 5">
    <name type="scientific">Tetracentron sinense</name>
    <name type="common">Spur-leaf</name>
    <dbReference type="NCBI Taxonomy" id="13715"/>
    <lineage>
        <taxon>Eukaryota</taxon>
        <taxon>Viridiplantae</taxon>
        <taxon>Streptophyta</taxon>
        <taxon>Embryophyta</taxon>
        <taxon>Tracheophyta</taxon>
        <taxon>Spermatophyta</taxon>
        <taxon>Magnoliopsida</taxon>
        <taxon>Trochodendrales</taxon>
        <taxon>Trochodendraceae</taxon>
        <taxon>Tetracentron</taxon>
    </lineage>
</organism>
<dbReference type="InterPro" id="IPR016024">
    <property type="entry name" value="ARM-type_fold"/>
</dbReference>
<dbReference type="SMART" id="SM00025">
    <property type="entry name" value="Pumilio"/>
    <property type="match status" value="5"/>
</dbReference>
<dbReference type="GO" id="GO:0030688">
    <property type="term" value="C:preribosome, small subunit precursor"/>
    <property type="evidence" value="ECO:0007669"/>
    <property type="project" value="TreeGrafter"/>
</dbReference>
<dbReference type="GO" id="GO:0000056">
    <property type="term" value="P:ribosomal small subunit export from nucleus"/>
    <property type="evidence" value="ECO:0007669"/>
    <property type="project" value="TreeGrafter"/>
</dbReference>
<evidence type="ECO:0000313" key="4">
    <source>
        <dbReference type="EMBL" id="KAF8393704.1"/>
    </source>
</evidence>
<evidence type="ECO:0000313" key="5">
    <source>
        <dbReference type="Proteomes" id="UP000655225"/>
    </source>
</evidence>
<dbReference type="Gene3D" id="1.25.10.10">
    <property type="entry name" value="Leucine-rich Repeat Variant"/>
    <property type="match status" value="2"/>
</dbReference>